<dbReference type="EMBL" id="JAUEPS010000122">
    <property type="protein sequence ID" value="KAK0436809.1"/>
    <property type="molecule type" value="Genomic_DNA"/>
</dbReference>
<gene>
    <name evidence="1" type="ORF">EV420DRAFT_1239281</name>
</gene>
<proteinExistence type="predicted"/>
<dbReference type="RefSeq" id="XP_060322369.1">
    <property type="nucleotide sequence ID" value="XM_060466616.1"/>
</dbReference>
<accession>A0AA39J8L0</accession>
<evidence type="ECO:0000313" key="1">
    <source>
        <dbReference type="EMBL" id="KAK0436809.1"/>
    </source>
</evidence>
<keyword evidence="2" id="KW-1185">Reference proteome</keyword>
<evidence type="ECO:0000313" key="2">
    <source>
        <dbReference type="Proteomes" id="UP001175211"/>
    </source>
</evidence>
<dbReference type="GeneID" id="85350164"/>
<dbReference type="AlphaFoldDB" id="A0AA39J8L0"/>
<organism evidence="1 2">
    <name type="scientific">Armillaria tabescens</name>
    <name type="common">Ringless honey mushroom</name>
    <name type="synonym">Agaricus tabescens</name>
    <dbReference type="NCBI Taxonomy" id="1929756"/>
    <lineage>
        <taxon>Eukaryota</taxon>
        <taxon>Fungi</taxon>
        <taxon>Dikarya</taxon>
        <taxon>Basidiomycota</taxon>
        <taxon>Agaricomycotina</taxon>
        <taxon>Agaricomycetes</taxon>
        <taxon>Agaricomycetidae</taxon>
        <taxon>Agaricales</taxon>
        <taxon>Marasmiineae</taxon>
        <taxon>Physalacriaceae</taxon>
        <taxon>Desarmillaria</taxon>
    </lineage>
</organism>
<dbReference type="Proteomes" id="UP001175211">
    <property type="component" value="Unassembled WGS sequence"/>
</dbReference>
<feature type="non-terminal residue" evidence="1">
    <location>
        <position position="1"/>
    </location>
</feature>
<name>A0AA39J8L0_ARMTA</name>
<reference evidence="1" key="1">
    <citation type="submission" date="2023-06" db="EMBL/GenBank/DDBJ databases">
        <authorList>
            <consortium name="Lawrence Berkeley National Laboratory"/>
            <person name="Ahrendt S."/>
            <person name="Sahu N."/>
            <person name="Indic B."/>
            <person name="Wong-Bajracharya J."/>
            <person name="Merenyi Z."/>
            <person name="Ke H.-M."/>
            <person name="Monk M."/>
            <person name="Kocsube S."/>
            <person name="Drula E."/>
            <person name="Lipzen A."/>
            <person name="Balint B."/>
            <person name="Henrissat B."/>
            <person name="Andreopoulos B."/>
            <person name="Martin F.M."/>
            <person name="Harder C.B."/>
            <person name="Rigling D."/>
            <person name="Ford K.L."/>
            <person name="Foster G.D."/>
            <person name="Pangilinan J."/>
            <person name="Papanicolaou A."/>
            <person name="Barry K."/>
            <person name="LaButti K."/>
            <person name="Viragh M."/>
            <person name="Koriabine M."/>
            <person name="Yan M."/>
            <person name="Riley R."/>
            <person name="Champramary S."/>
            <person name="Plett K.L."/>
            <person name="Tsai I.J."/>
            <person name="Slot J."/>
            <person name="Sipos G."/>
            <person name="Plett J."/>
            <person name="Nagy L.G."/>
            <person name="Grigoriev I.V."/>
        </authorList>
    </citation>
    <scope>NUCLEOTIDE SEQUENCE</scope>
    <source>
        <strain evidence="1">CCBAS 213</strain>
    </source>
</reference>
<sequence>PMWIVDNRLSLQDHSFGEAWQNLIEKWHHLELDIWSSDSGAVGKLLSKRRPCMLTVWLDGPQSFEQCPSVTEPSLFAKEMVDWWNQLNPAWRRSTNGLPKADYSKSLMTLRKGGQHGLVTVIFGLYWW</sequence>
<comment type="caution">
    <text evidence="1">The sequence shown here is derived from an EMBL/GenBank/DDBJ whole genome shotgun (WGS) entry which is preliminary data.</text>
</comment>
<protein>
    <submittedName>
        <fullName evidence="1">Uncharacterized protein</fullName>
    </submittedName>
</protein>
<feature type="non-terminal residue" evidence="1">
    <location>
        <position position="128"/>
    </location>
</feature>